<organism evidence="2 3">
    <name type="scientific">Streptomyces triticirhizae</name>
    <dbReference type="NCBI Taxonomy" id="2483353"/>
    <lineage>
        <taxon>Bacteria</taxon>
        <taxon>Bacillati</taxon>
        <taxon>Actinomycetota</taxon>
        <taxon>Actinomycetes</taxon>
        <taxon>Kitasatosporales</taxon>
        <taxon>Streptomycetaceae</taxon>
        <taxon>Streptomyces</taxon>
    </lineage>
</organism>
<dbReference type="AlphaFoldDB" id="A0A3M2MC91"/>
<accession>A0A3M2MC91</accession>
<protein>
    <submittedName>
        <fullName evidence="2">Uncharacterized protein</fullName>
    </submittedName>
</protein>
<sequence>MTVCWWSPSSQAAQPRATIYTADQCSAATSCFVIFYNSRNSHGEYRSPCFVTNKSEYSHAGRSIVQGTEVLTYRYQFGYDRQLERWPAICVGATPGSGLSVKNDAATAVNFDSRAHRVYYNTGYRGTSQDFPPSDNLKPALKNDNASSRRL</sequence>
<proteinExistence type="predicted"/>
<reference evidence="2 3" key="1">
    <citation type="submission" date="2018-10" db="EMBL/GenBank/DDBJ databases">
        <title>Isolation, diversity and antifungal activity of actinobacteria from wheat.</title>
        <authorList>
            <person name="Han C."/>
        </authorList>
    </citation>
    <scope>NUCLEOTIDE SEQUENCE [LARGE SCALE GENOMIC DNA]</scope>
    <source>
        <strain evidence="2 3">NEAU-YY642</strain>
    </source>
</reference>
<keyword evidence="3" id="KW-1185">Reference proteome</keyword>
<evidence type="ECO:0000256" key="1">
    <source>
        <dbReference type="SAM" id="MobiDB-lite"/>
    </source>
</evidence>
<gene>
    <name evidence="2" type="ORF">EBN88_04350</name>
</gene>
<name>A0A3M2MC91_9ACTN</name>
<dbReference type="Proteomes" id="UP000278673">
    <property type="component" value="Unassembled WGS sequence"/>
</dbReference>
<comment type="caution">
    <text evidence="2">The sequence shown here is derived from an EMBL/GenBank/DDBJ whole genome shotgun (WGS) entry which is preliminary data.</text>
</comment>
<dbReference type="EMBL" id="RFFJ01000012">
    <property type="protein sequence ID" value="RMI44818.1"/>
    <property type="molecule type" value="Genomic_DNA"/>
</dbReference>
<evidence type="ECO:0000313" key="2">
    <source>
        <dbReference type="EMBL" id="RMI44818.1"/>
    </source>
</evidence>
<dbReference type="RefSeq" id="WP_122182452.1">
    <property type="nucleotide sequence ID" value="NZ_RFFJ01000012.1"/>
</dbReference>
<evidence type="ECO:0000313" key="3">
    <source>
        <dbReference type="Proteomes" id="UP000278673"/>
    </source>
</evidence>
<feature type="region of interest" description="Disordered" evidence="1">
    <location>
        <begin position="126"/>
        <end position="151"/>
    </location>
</feature>